<proteinExistence type="inferred from homology"/>
<keyword evidence="6" id="KW-1133">Transmembrane helix</keyword>
<keyword evidence="7" id="KW-0472">Membrane</keyword>
<dbReference type="InterPro" id="IPR007227">
    <property type="entry name" value="Cell_shape_determining_MreD"/>
</dbReference>
<organism evidence="8 9">
    <name type="scientific">Gimesia panareensis</name>
    <dbReference type="NCBI Taxonomy" id="2527978"/>
    <lineage>
        <taxon>Bacteria</taxon>
        <taxon>Pseudomonadati</taxon>
        <taxon>Planctomycetota</taxon>
        <taxon>Planctomycetia</taxon>
        <taxon>Planctomycetales</taxon>
        <taxon>Planctomycetaceae</taxon>
        <taxon>Gimesia</taxon>
    </lineage>
</organism>
<keyword evidence="9" id="KW-1185">Reference proteome</keyword>
<evidence type="ECO:0000256" key="3">
    <source>
        <dbReference type="ARBA" id="ARBA00022475"/>
    </source>
</evidence>
<sequence length="179" mass="19824">MKVFSLLLLCYLAIIAQLVLVPEMSVVGSRPHLPLVVLCLALFWLRDAQVFVWAILTGIICETFDNAHAGTGVLVLTGLCWLAYRIQVQFELRSLVSRSAVMLGLAFAFECLFQMVNRSDFRSLSELSSMLPVSAGNAVYTAVVGLVLLLICKMGRSLWPFSGNSDFAARHSYTSRYSH</sequence>
<reference evidence="8 9" key="1">
    <citation type="submission" date="2019-03" db="EMBL/GenBank/DDBJ databases">
        <title>Deep-cultivation of Planctomycetes and their phenomic and genomic characterization uncovers novel biology.</title>
        <authorList>
            <person name="Wiegand S."/>
            <person name="Jogler M."/>
            <person name="Boedeker C."/>
            <person name="Pinto D."/>
            <person name="Vollmers J."/>
            <person name="Rivas-Marin E."/>
            <person name="Kohn T."/>
            <person name="Peeters S.H."/>
            <person name="Heuer A."/>
            <person name="Rast P."/>
            <person name="Oberbeckmann S."/>
            <person name="Bunk B."/>
            <person name="Jeske O."/>
            <person name="Meyerdierks A."/>
            <person name="Storesund J.E."/>
            <person name="Kallscheuer N."/>
            <person name="Luecker S."/>
            <person name="Lage O.M."/>
            <person name="Pohl T."/>
            <person name="Merkel B.J."/>
            <person name="Hornburger P."/>
            <person name="Mueller R.-W."/>
            <person name="Bruemmer F."/>
            <person name="Labrenz M."/>
            <person name="Spormann A.M."/>
            <person name="Op den Camp H."/>
            <person name="Overmann J."/>
            <person name="Amann R."/>
            <person name="Jetten M.S.M."/>
            <person name="Mascher T."/>
            <person name="Medema M.H."/>
            <person name="Devos D.P."/>
            <person name="Kaster A.-K."/>
            <person name="Ovreas L."/>
            <person name="Rohde M."/>
            <person name="Galperin M.Y."/>
            <person name="Jogler C."/>
        </authorList>
    </citation>
    <scope>NUCLEOTIDE SEQUENCE [LARGE SCALE GENOMIC DNA]</scope>
    <source>
        <strain evidence="8 9">Enr10</strain>
    </source>
</reference>
<evidence type="ECO:0000313" key="8">
    <source>
        <dbReference type="EMBL" id="QDT25322.1"/>
    </source>
</evidence>
<evidence type="ECO:0000313" key="9">
    <source>
        <dbReference type="Proteomes" id="UP000315647"/>
    </source>
</evidence>
<evidence type="ECO:0000256" key="2">
    <source>
        <dbReference type="ARBA" id="ARBA00007776"/>
    </source>
</evidence>
<dbReference type="EMBL" id="CP037421">
    <property type="protein sequence ID" value="QDT25322.1"/>
    <property type="molecule type" value="Genomic_DNA"/>
</dbReference>
<accession>A0A518A0M1</accession>
<dbReference type="GO" id="GO:0005886">
    <property type="term" value="C:plasma membrane"/>
    <property type="evidence" value="ECO:0007669"/>
    <property type="project" value="UniProtKB-SubCell"/>
</dbReference>
<evidence type="ECO:0000256" key="1">
    <source>
        <dbReference type="ARBA" id="ARBA00004651"/>
    </source>
</evidence>
<accession>A0A517Q186</accession>
<comment type="subcellular location">
    <subcellularLocation>
        <location evidence="1">Cell membrane</location>
        <topology evidence="1">Multi-pass membrane protein</topology>
    </subcellularLocation>
</comment>
<evidence type="ECO:0000256" key="4">
    <source>
        <dbReference type="ARBA" id="ARBA00022692"/>
    </source>
</evidence>
<gene>
    <name evidence="8" type="ORF">Enr10x_06170</name>
</gene>
<keyword evidence="4" id="KW-0812">Transmembrane</keyword>
<evidence type="ECO:0000256" key="7">
    <source>
        <dbReference type="ARBA" id="ARBA00023136"/>
    </source>
</evidence>
<name>A0A518A0M1_9PLAN</name>
<protein>
    <submittedName>
        <fullName evidence="8">Uncharacterized protein</fullName>
    </submittedName>
</protein>
<dbReference type="NCBIfam" id="TIGR03426">
    <property type="entry name" value="shape_MreD"/>
    <property type="match status" value="1"/>
</dbReference>
<keyword evidence="5" id="KW-0133">Cell shape</keyword>
<dbReference type="Proteomes" id="UP000315647">
    <property type="component" value="Chromosome"/>
</dbReference>
<dbReference type="GO" id="GO:0008360">
    <property type="term" value="P:regulation of cell shape"/>
    <property type="evidence" value="ECO:0007669"/>
    <property type="project" value="UniProtKB-KW"/>
</dbReference>
<comment type="similarity">
    <text evidence="2">Belongs to the MreD family.</text>
</comment>
<evidence type="ECO:0000256" key="6">
    <source>
        <dbReference type="ARBA" id="ARBA00022989"/>
    </source>
</evidence>
<dbReference type="RefSeq" id="WP_197996372.1">
    <property type="nucleotide sequence ID" value="NZ_CP036277.1"/>
</dbReference>
<evidence type="ECO:0000256" key="5">
    <source>
        <dbReference type="ARBA" id="ARBA00022960"/>
    </source>
</evidence>
<dbReference type="AlphaFoldDB" id="A0A518A0M1"/>
<keyword evidence="3" id="KW-1003">Cell membrane</keyword>